<accession>A0AAV9D101</accession>
<keyword evidence="5" id="KW-1185">Reference proteome</keyword>
<comment type="caution">
    <text evidence="4">The sequence shown here is derived from an EMBL/GenBank/DDBJ whole genome shotgun (WGS) entry which is preliminary data.</text>
</comment>
<dbReference type="PANTHER" id="PTHR33155:SF8">
    <property type="entry name" value="PROTEIN FANTASTIC FOUR 1"/>
    <property type="match status" value="1"/>
</dbReference>
<comment type="similarity">
    <text evidence="1">Belongs to the fantastic four family.</text>
</comment>
<reference evidence="4" key="1">
    <citation type="journal article" date="2023" name="Nat. Commun.">
        <title>Diploid and tetraploid genomes of Acorus and the evolution of monocots.</title>
        <authorList>
            <person name="Ma L."/>
            <person name="Liu K.W."/>
            <person name="Li Z."/>
            <person name="Hsiao Y.Y."/>
            <person name="Qi Y."/>
            <person name="Fu T."/>
            <person name="Tang G.D."/>
            <person name="Zhang D."/>
            <person name="Sun W.H."/>
            <person name="Liu D.K."/>
            <person name="Li Y."/>
            <person name="Chen G.Z."/>
            <person name="Liu X.D."/>
            <person name="Liao X.Y."/>
            <person name="Jiang Y.T."/>
            <person name="Yu X."/>
            <person name="Hao Y."/>
            <person name="Huang J."/>
            <person name="Zhao X.W."/>
            <person name="Ke S."/>
            <person name="Chen Y.Y."/>
            <person name="Wu W.L."/>
            <person name="Hsu J.L."/>
            <person name="Lin Y.F."/>
            <person name="Huang M.D."/>
            <person name="Li C.Y."/>
            <person name="Huang L."/>
            <person name="Wang Z.W."/>
            <person name="Zhao X."/>
            <person name="Zhong W.Y."/>
            <person name="Peng D.H."/>
            <person name="Ahmad S."/>
            <person name="Lan S."/>
            <person name="Zhang J.S."/>
            <person name="Tsai W.C."/>
            <person name="Van de Peer Y."/>
            <person name="Liu Z.J."/>
        </authorList>
    </citation>
    <scope>NUCLEOTIDE SEQUENCE</scope>
    <source>
        <strain evidence="4">CP</strain>
    </source>
</reference>
<dbReference type="EMBL" id="JAUJYO010000016">
    <property type="protein sequence ID" value="KAK1293858.1"/>
    <property type="molecule type" value="Genomic_DNA"/>
</dbReference>
<evidence type="ECO:0000256" key="2">
    <source>
        <dbReference type="SAM" id="MobiDB-lite"/>
    </source>
</evidence>
<feature type="region of interest" description="Disordered" evidence="2">
    <location>
        <begin position="33"/>
        <end position="52"/>
    </location>
</feature>
<gene>
    <name evidence="4" type="primary">FAF3</name>
    <name evidence="4" type="ORF">QJS10_CPA16g01021</name>
</gene>
<dbReference type="Proteomes" id="UP001180020">
    <property type="component" value="Unassembled WGS sequence"/>
</dbReference>
<evidence type="ECO:0000259" key="3">
    <source>
        <dbReference type="Pfam" id="PF11250"/>
    </source>
</evidence>
<evidence type="ECO:0000256" key="1">
    <source>
        <dbReference type="ARBA" id="ARBA00008690"/>
    </source>
</evidence>
<dbReference type="InterPro" id="IPR046431">
    <property type="entry name" value="FAF_dom"/>
</dbReference>
<dbReference type="PANTHER" id="PTHR33155">
    <property type="entry name" value="FANTASTIC FOUR-LIKE PROTEIN (DUF3049)"/>
    <property type="match status" value="1"/>
</dbReference>
<name>A0AAV9D101_ACOCL</name>
<evidence type="ECO:0000313" key="5">
    <source>
        <dbReference type="Proteomes" id="UP001180020"/>
    </source>
</evidence>
<dbReference type="Pfam" id="PF11250">
    <property type="entry name" value="FAF"/>
    <property type="match status" value="1"/>
</dbReference>
<evidence type="ECO:0000313" key="4">
    <source>
        <dbReference type="EMBL" id="KAK1293858.1"/>
    </source>
</evidence>
<feature type="domain" description="FAF" evidence="3">
    <location>
        <begin position="51"/>
        <end position="96"/>
    </location>
</feature>
<protein>
    <submittedName>
        <fullName evidence="4">Protein FANTASTIC FOUR 3</fullName>
    </submittedName>
</protein>
<sequence>MMSEESLAMCTEGLGCETGVVYVDEDMLGTLSPPPSPFLRQQRPPKVAEREFPPPMKSIEAVKYVKHREGERLVVKAVRASTMLKADRSGGRVRLCYLKCVDVPPPMEEKKRRRRRRTKKRIWMKIIKVVGRRLEWRIMGESCLGRDF</sequence>
<reference evidence="4" key="2">
    <citation type="submission" date="2023-06" db="EMBL/GenBank/DDBJ databases">
        <authorList>
            <person name="Ma L."/>
            <person name="Liu K.-W."/>
            <person name="Li Z."/>
            <person name="Hsiao Y.-Y."/>
            <person name="Qi Y."/>
            <person name="Fu T."/>
            <person name="Tang G."/>
            <person name="Zhang D."/>
            <person name="Sun W.-H."/>
            <person name="Liu D.-K."/>
            <person name="Li Y."/>
            <person name="Chen G.-Z."/>
            <person name="Liu X.-D."/>
            <person name="Liao X.-Y."/>
            <person name="Jiang Y.-T."/>
            <person name="Yu X."/>
            <person name="Hao Y."/>
            <person name="Huang J."/>
            <person name="Zhao X.-W."/>
            <person name="Ke S."/>
            <person name="Chen Y.-Y."/>
            <person name="Wu W.-L."/>
            <person name="Hsu J.-L."/>
            <person name="Lin Y.-F."/>
            <person name="Huang M.-D."/>
            <person name="Li C.-Y."/>
            <person name="Huang L."/>
            <person name="Wang Z.-W."/>
            <person name="Zhao X."/>
            <person name="Zhong W.-Y."/>
            <person name="Peng D.-H."/>
            <person name="Ahmad S."/>
            <person name="Lan S."/>
            <person name="Zhang J.-S."/>
            <person name="Tsai W.-C."/>
            <person name="Van De Peer Y."/>
            <person name="Liu Z.-J."/>
        </authorList>
    </citation>
    <scope>NUCLEOTIDE SEQUENCE</scope>
    <source>
        <strain evidence="4">CP</strain>
        <tissue evidence="4">Leaves</tissue>
    </source>
</reference>
<dbReference type="InterPro" id="IPR021410">
    <property type="entry name" value="FAF"/>
</dbReference>
<proteinExistence type="inferred from homology"/>
<dbReference type="AlphaFoldDB" id="A0AAV9D101"/>
<organism evidence="4 5">
    <name type="scientific">Acorus calamus</name>
    <name type="common">Sweet flag</name>
    <dbReference type="NCBI Taxonomy" id="4465"/>
    <lineage>
        <taxon>Eukaryota</taxon>
        <taxon>Viridiplantae</taxon>
        <taxon>Streptophyta</taxon>
        <taxon>Embryophyta</taxon>
        <taxon>Tracheophyta</taxon>
        <taxon>Spermatophyta</taxon>
        <taxon>Magnoliopsida</taxon>
        <taxon>Liliopsida</taxon>
        <taxon>Acoraceae</taxon>
        <taxon>Acorus</taxon>
    </lineage>
</organism>